<dbReference type="NCBIfam" id="NF010052">
    <property type="entry name" value="PRK13529.1"/>
    <property type="match status" value="1"/>
</dbReference>
<evidence type="ECO:0000259" key="6">
    <source>
        <dbReference type="SMART" id="SM00919"/>
    </source>
</evidence>
<dbReference type="GO" id="GO:0006108">
    <property type="term" value="P:malate metabolic process"/>
    <property type="evidence" value="ECO:0007669"/>
    <property type="project" value="TreeGrafter"/>
</dbReference>
<proteinExistence type="inferred from homology"/>
<dbReference type="FunFam" id="3.40.50.10380:FF:000004">
    <property type="entry name" value="Malic enzyme"/>
    <property type="match status" value="1"/>
</dbReference>
<dbReference type="InterPro" id="IPR046346">
    <property type="entry name" value="Aminoacid_DH-like_N_sf"/>
</dbReference>
<dbReference type="InterPro" id="IPR012302">
    <property type="entry name" value="Malic_NAD-bd"/>
</dbReference>
<dbReference type="InterPro" id="IPR001891">
    <property type="entry name" value="Malic_OxRdtase"/>
</dbReference>
<dbReference type="PIRSF" id="PIRSF000106">
    <property type="entry name" value="ME"/>
    <property type="match status" value="1"/>
</dbReference>
<keyword evidence="5" id="KW-0560">Oxidoreductase</keyword>
<dbReference type="InterPro" id="IPR012301">
    <property type="entry name" value="Malic_N_dom"/>
</dbReference>
<comment type="similarity">
    <text evidence="3">Belongs to the malic enzymes family.</text>
</comment>
<evidence type="ECO:0000256" key="5">
    <source>
        <dbReference type="ARBA" id="ARBA00023002"/>
    </source>
</evidence>
<dbReference type="GO" id="GO:0004473">
    <property type="term" value="F:malate dehydrogenase (decarboxylating) (NADP+) activity"/>
    <property type="evidence" value="ECO:0007669"/>
    <property type="project" value="TreeGrafter"/>
</dbReference>
<dbReference type="Pfam" id="PF00390">
    <property type="entry name" value="malic"/>
    <property type="match status" value="1"/>
</dbReference>
<dbReference type="InterPro" id="IPR037062">
    <property type="entry name" value="Malic_N_dom_sf"/>
</dbReference>
<accession>A0A381SQE6</accession>
<dbReference type="Gene3D" id="3.40.50.10380">
    <property type="entry name" value="Malic enzyme, N-terminal domain"/>
    <property type="match status" value="1"/>
</dbReference>
<dbReference type="PANTHER" id="PTHR23406">
    <property type="entry name" value="MALIC ENZYME-RELATED"/>
    <property type="match status" value="1"/>
</dbReference>
<dbReference type="Pfam" id="PF03949">
    <property type="entry name" value="Malic_M"/>
    <property type="match status" value="1"/>
</dbReference>
<dbReference type="PROSITE" id="PS00331">
    <property type="entry name" value="MALIC_ENZYMES"/>
    <property type="match status" value="1"/>
</dbReference>
<evidence type="ECO:0000256" key="3">
    <source>
        <dbReference type="ARBA" id="ARBA00008785"/>
    </source>
</evidence>
<evidence type="ECO:0008006" key="9">
    <source>
        <dbReference type="Google" id="ProtNLM"/>
    </source>
</evidence>
<organism evidence="8">
    <name type="scientific">marine metagenome</name>
    <dbReference type="NCBI Taxonomy" id="408172"/>
    <lineage>
        <taxon>unclassified sequences</taxon>
        <taxon>metagenomes</taxon>
        <taxon>ecological metagenomes</taxon>
    </lineage>
</organism>
<dbReference type="SUPFAM" id="SSF53223">
    <property type="entry name" value="Aminoacid dehydrogenase-like, N-terminal domain"/>
    <property type="match status" value="1"/>
</dbReference>
<dbReference type="GO" id="GO:0051287">
    <property type="term" value="F:NAD binding"/>
    <property type="evidence" value="ECO:0007669"/>
    <property type="project" value="InterPro"/>
</dbReference>
<evidence type="ECO:0000256" key="4">
    <source>
        <dbReference type="ARBA" id="ARBA00022723"/>
    </source>
</evidence>
<keyword evidence="4" id="KW-0479">Metal-binding</keyword>
<gene>
    <name evidence="8" type="ORF">METZ01_LOCUS59094</name>
</gene>
<evidence type="ECO:0000256" key="2">
    <source>
        <dbReference type="ARBA" id="ARBA00001946"/>
    </source>
</evidence>
<dbReference type="GO" id="GO:0046872">
    <property type="term" value="F:metal ion binding"/>
    <property type="evidence" value="ECO:0007669"/>
    <property type="project" value="UniProtKB-KW"/>
</dbReference>
<dbReference type="AlphaFoldDB" id="A0A381SQE6"/>
<dbReference type="SMART" id="SM01274">
    <property type="entry name" value="malic"/>
    <property type="match status" value="1"/>
</dbReference>
<comment type="cofactor">
    <cofactor evidence="2">
        <name>Mg(2+)</name>
        <dbReference type="ChEBI" id="CHEBI:18420"/>
    </cofactor>
</comment>
<comment type="cofactor">
    <cofactor evidence="1">
        <name>Mn(2+)</name>
        <dbReference type="ChEBI" id="CHEBI:29035"/>
    </cofactor>
</comment>
<protein>
    <recommendedName>
        <fullName evidence="9">NAD-dependent malic enzyme</fullName>
    </recommendedName>
</protein>
<dbReference type="PRINTS" id="PR00072">
    <property type="entry name" value="MALOXRDTASE"/>
</dbReference>
<dbReference type="Gene3D" id="3.40.50.720">
    <property type="entry name" value="NAD(P)-binding Rossmann-like Domain"/>
    <property type="match status" value="1"/>
</dbReference>
<dbReference type="InterPro" id="IPR015884">
    <property type="entry name" value="Malic_enzyme_CS"/>
</dbReference>
<sequence>MVDYERRIKELPKGSQILHEPLLNKGTGFTAKERKSLDLVGMLPPTILTIEEQKDRIMENFHAKQDELEKYIFMIALQDRNETLFYRTVIDEIETMMPIIYTPIVGKACQKYGQIFRRPRGLFISANDRGNINSLLGNWPNPHVDVIVVTDGERILGLGDLGAHGMGIPVGKLSLYTACAGIDPARCLPIMLDVGTDNEDLREDPLYIGITQKRLRGNEYDDLMDEFMEEVRSVFPDTLIQFEDFANVNARRLLNKYRNDFRMFNDDIQGTAAVTLAGLMATQRITNRKLQDETLMFYGAGTAGMGIAELFVSALEKDGISEDEARSKCWFIDSQGLVVKERKGLNRLKLSFAHRHAPVKNMLDIINTVKPTALIGVSGQSQSFSKPVLQAMARINERPIIFALSNPTSMSECTAEQAYGWTEGRCVFASGSPFESVTMNGESFTPGQGNNAYIFPGVGLGAVISRSRTVPDTLFLVAAEILSSMVTDENISSGQIYPSLSSIQEVSKNIALAVVRQAEKDGLMSSKLPNDLGQHIDKYIYRPIYKEYL</sequence>
<dbReference type="SMART" id="SM00919">
    <property type="entry name" value="Malic_M"/>
    <property type="match status" value="1"/>
</dbReference>
<dbReference type="EMBL" id="UINC01003428">
    <property type="protein sequence ID" value="SVA06240.1"/>
    <property type="molecule type" value="Genomic_DNA"/>
</dbReference>
<evidence type="ECO:0000259" key="7">
    <source>
        <dbReference type="SMART" id="SM01274"/>
    </source>
</evidence>
<name>A0A381SQE6_9ZZZZ</name>
<dbReference type="InterPro" id="IPR036291">
    <property type="entry name" value="NAD(P)-bd_dom_sf"/>
</dbReference>
<dbReference type="PANTHER" id="PTHR23406:SF90">
    <property type="entry name" value="MALIC ENZYME-RELATED"/>
    <property type="match status" value="1"/>
</dbReference>
<feature type="domain" description="Malic enzyme NAD-binding" evidence="6">
    <location>
        <begin position="268"/>
        <end position="519"/>
    </location>
</feature>
<dbReference type="CDD" id="cd05312">
    <property type="entry name" value="NAD_bind_1_malic_enz"/>
    <property type="match status" value="1"/>
</dbReference>
<dbReference type="FunFam" id="3.40.50.720:FF:000060">
    <property type="entry name" value="Malic enzyme"/>
    <property type="match status" value="1"/>
</dbReference>
<evidence type="ECO:0000313" key="8">
    <source>
        <dbReference type="EMBL" id="SVA06240.1"/>
    </source>
</evidence>
<reference evidence="8" key="1">
    <citation type="submission" date="2018-05" db="EMBL/GenBank/DDBJ databases">
        <authorList>
            <person name="Lanie J.A."/>
            <person name="Ng W.-L."/>
            <person name="Kazmierczak K.M."/>
            <person name="Andrzejewski T.M."/>
            <person name="Davidsen T.M."/>
            <person name="Wayne K.J."/>
            <person name="Tettelin H."/>
            <person name="Glass J.I."/>
            <person name="Rusch D."/>
            <person name="Podicherti R."/>
            <person name="Tsui H.-C.T."/>
            <person name="Winkler M.E."/>
        </authorList>
    </citation>
    <scope>NUCLEOTIDE SEQUENCE</scope>
</reference>
<feature type="domain" description="Malic enzyme N-terminal" evidence="7">
    <location>
        <begin position="78"/>
        <end position="258"/>
    </location>
</feature>
<evidence type="ECO:0000256" key="1">
    <source>
        <dbReference type="ARBA" id="ARBA00001936"/>
    </source>
</evidence>
<dbReference type="SUPFAM" id="SSF51735">
    <property type="entry name" value="NAD(P)-binding Rossmann-fold domains"/>
    <property type="match status" value="1"/>
</dbReference>